<dbReference type="Proteomes" id="UP000579812">
    <property type="component" value="Unassembled WGS sequence"/>
</dbReference>
<evidence type="ECO:0000313" key="3">
    <source>
        <dbReference type="Proteomes" id="UP000579812"/>
    </source>
</evidence>
<keyword evidence="3" id="KW-1185">Reference proteome</keyword>
<sequence>MVEKILGTANPSICGIADAPDPALLKLKELQRCADDAGAGPSDMPHCTTSQDVFLCPPEEASASQDTGLAQTVAPEDDIESL</sequence>
<comment type="caution">
    <text evidence="2">The sequence shown here is derived from an EMBL/GenBank/DDBJ whole genome shotgun (WGS) entry which is preliminary data.</text>
</comment>
<organism evidence="2 3">
    <name type="scientific">Onychostoma macrolepis</name>
    <dbReference type="NCBI Taxonomy" id="369639"/>
    <lineage>
        <taxon>Eukaryota</taxon>
        <taxon>Metazoa</taxon>
        <taxon>Chordata</taxon>
        <taxon>Craniata</taxon>
        <taxon>Vertebrata</taxon>
        <taxon>Euteleostomi</taxon>
        <taxon>Actinopterygii</taxon>
        <taxon>Neopterygii</taxon>
        <taxon>Teleostei</taxon>
        <taxon>Ostariophysi</taxon>
        <taxon>Cypriniformes</taxon>
        <taxon>Cyprinidae</taxon>
        <taxon>Acrossocheilinae</taxon>
        <taxon>Onychostoma</taxon>
    </lineage>
</organism>
<feature type="region of interest" description="Disordered" evidence="1">
    <location>
        <begin position="58"/>
        <end position="82"/>
    </location>
</feature>
<evidence type="ECO:0000313" key="2">
    <source>
        <dbReference type="EMBL" id="KAF4115265.1"/>
    </source>
</evidence>
<dbReference type="EMBL" id="JAAMOB010000003">
    <property type="protein sequence ID" value="KAF4115265.1"/>
    <property type="molecule type" value="Genomic_DNA"/>
</dbReference>
<protein>
    <submittedName>
        <fullName evidence="2">Uncharacterized protein</fullName>
    </submittedName>
</protein>
<gene>
    <name evidence="2" type="ORF">G5714_002754</name>
</gene>
<evidence type="ECO:0000256" key="1">
    <source>
        <dbReference type="SAM" id="MobiDB-lite"/>
    </source>
</evidence>
<reference evidence="2 3" key="1">
    <citation type="submission" date="2020-04" db="EMBL/GenBank/DDBJ databases">
        <title>Chromosome-level genome assembly of a cyprinid fish Onychostoma macrolepis by integration of Nanopore Sequencing, Bionano and Hi-C technology.</title>
        <authorList>
            <person name="Wang D."/>
        </authorList>
    </citation>
    <scope>NUCLEOTIDE SEQUENCE [LARGE SCALE GENOMIC DNA]</scope>
    <source>
        <strain evidence="2">SWU-2019</strain>
        <tissue evidence="2">Muscle</tissue>
    </source>
</reference>
<proteinExistence type="predicted"/>
<dbReference type="AlphaFoldDB" id="A0A7J6D8B7"/>
<accession>A0A7J6D8B7</accession>
<name>A0A7J6D8B7_9TELE</name>